<name>A0ABU0FJE6_9HYPH</name>
<accession>A0ABU0FJE6</accession>
<dbReference type="PANTHER" id="PTHR43649:SF28">
    <property type="entry name" value="BINDING PROTEIN COMPONENT OF ABC SUGAR TRANSPORTER-RELATED"/>
    <property type="match status" value="1"/>
</dbReference>
<evidence type="ECO:0000256" key="2">
    <source>
        <dbReference type="ARBA" id="ARBA00008520"/>
    </source>
</evidence>
<gene>
    <name evidence="10" type="ORF">J3R73_004528</name>
</gene>
<evidence type="ECO:0000256" key="7">
    <source>
        <dbReference type="ARBA" id="ARBA00049629"/>
    </source>
</evidence>
<keyword evidence="11" id="KW-1185">Reference proteome</keyword>
<evidence type="ECO:0000313" key="11">
    <source>
        <dbReference type="Proteomes" id="UP001237448"/>
    </source>
</evidence>
<sequence length="426" mass="45187">MTLHMKLIAGVALAAASVGLAGFGTVGAAQAQTKEVQMLHWWTSGGEAAALKVIKDALAKQGYGWKDVPVAGGGGNAAMTALKAMVAAGNYPTASQMLGYNVLDYAQAGKLADLTELAKSEGWDKAIPAPLQKFSVYDGKWVAVPVNVHSVNWVWLNKAVMDKIGGTEPKTFDDFLALLDKAKKAGVTPLALGGQDWQEAILFDDVVLSTGGPEFYKKAFNDLDEASLKSDTMKKSFDNLAKLKAYVDPNFSGRDWNLATAMVIKGDALVQVMGDWAKGEFHNANKAPGTDFLCYRFPGTDGSVAYNSDMFAMFDVGADRKDAQTALAKTTESKDVQAGFNIIKGSVPARTDVSDEGFDACGKKGIADLKKASADGNFFGSLAQGYGAPPAVTNAYLDVVDKFFNGQIKTSDEAVTQLARAIDDAK</sequence>
<evidence type="ECO:0000256" key="8">
    <source>
        <dbReference type="ARBA" id="ARBA00049753"/>
    </source>
</evidence>
<organism evidence="10 11">
    <name type="scientific">Labrys monachus</name>
    <dbReference type="NCBI Taxonomy" id="217067"/>
    <lineage>
        <taxon>Bacteria</taxon>
        <taxon>Pseudomonadati</taxon>
        <taxon>Pseudomonadota</taxon>
        <taxon>Alphaproteobacteria</taxon>
        <taxon>Hyphomicrobiales</taxon>
        <taxon>Xanthobacteraceae</taxon>
        <taxon>Labrys</taxon>
    </lineage>
</organism>
<evidence type="ECO:0000256" key="4">
    <source>
        <dbReference type="ARBA" id="ARBA00022597"/>
    </source>
</evidence>
<dbReference type="SUPFAM" id="SSF53850">
    <property type="entry name" value="Periplasmic binding protein-like II"/>
    <property type="match status" value="1"/>
</dbReference>
<evidence type="ECO:0000256" key="6">
    <source>
        <dbReference type="ARBA" id="ARBA00022764"/>
    </source>
</evidence>
<dbReference type="PANTHER" id="PTHR43649">
    <property type="entry name" value="ARABINOSE-BINDING PROTEIN-RELATED"/>
    <property type="match status" value="1"/>
</dbReference>
<comment type="function">
    <text evidence="7">Part of a binding-protein-dependent transport system for a sugar.</text>
</comment>
<dbReference type="InterPro" id="IPR006059">
    <property type="entry name" value="SBP"/>
</dbReference>
<feature type="signal peptide" evidence="9">
    <location>
        <begin position="1"/>
        <end position="31"/>
    </location>
</feature>
<dbReference type="EMBL" id="JAUSVK010000001">
    <property type="protein sequence ID" value="MDQ0394736.1"/>
    <property type="molecule type" value="Genomic_DNA"/>
</dbReference>
<comment type="similarity">
    <text evidence="2">Belongs to the bacterial solute-binding protein 1 family.</text>
</comment>
<dbReference type="Gene3D" id="3.40.190.10">
    <property type="entry name" value="Periplasmic binding protein-like II"/>
    <property type="match status" value="2"/>
</dbReference>
<evidence type="ECO:0000256" key="5">
    <source>
        <dbReference type="ARBA" id="ARBA00022729"/>
    </source>
</evidence>
<proteinExistence type="inferred from homology"/>
<reference evidence="10 11" key="1">
    <citation type="submission" date="2023-07" db="EMBL/GenBank/DDBJ databases">
        <title>Genomic Encyclopedia of Type Strains, Phase IV (KMG-IV): sequencing the most valuable type-strain genomes for metagenomic binning, comparative biology and taxonomic classification.</title>
        <authorList>
            <person name="Goeker M."/>
        </authorList>
    </citation>
    <scope>NUCLEOTIDE SEQUENCE [LARGE SCALE GENOMIC DNA]</scope>
    <source>
        <strain evidence="10 11">DSM 5896</strain>
    </source>
</reference>
<evidence type="ECO:0000256" key="9">
    <source>
        <dbReference type="SAM" id="SignalP"/>
    </source>
</evidence>
<dbReference type="Pfam" id="PF01547">
    <property type="entry name" value="SBP_bac_1"/>
    <property type="match status" value="1"/>
</dbReference>
<keyword evidence="5 9" id="KW-0732">Signal</keyword>
<protein>
    <recommendedName>
        <fullName evidence="8">Probable sugar-binding periplasmic protein</fullName>
    </recommendedName>
</protein>
<keyword evidence="4" id="KW-0762">Sugar transport</keyword>
<dbReference type="Proteomes" id="UP001237448">
    <property type="component" value="Unassembled WGS sequence"/>
</dbReference>
<dbReference type="InterPro" id="IPR050490">
    <property type="entry name" value="Bact_solute-bd_prot1"/>
</dbReference>
<comment type="subcellular location">
    <subcellularLocation>
        <location evidence="1">Periplasm</location>
    </subcellularLocation>
</comment>
<evidence type="ECO:0000256" key="3">
    <source>
        <dbReference type="ARBA" id="ARBA00022448"/>
    </source>
</evidence>
<dbReference type="RefSeq" id="WP_307432354.1">
    <property type="nucleotide sequence ID" value="NZ_JAUSVK010000001.1"/>
</dbReference>
<feature type="chain" id="PRO_5045723963" description="Probable sugar-binding periplasmic protein" evidence="9">
    <location>
        <begin position="32"/>
        <end position="426"/>
    </location>
</feature>
<keyword evidence="3" id="KW-0813">Transport</keyword>
<evidence type="ECO:0000313" key="10">
    <source>
        <dbReference type="EMBL" id="MDQ0394736.1"/>
    </source>
</evidence>
<comment type="caution">
    <text evidence="10">The sequence shown here is derived from an EMBL/GenBank/DDBJ whole genome shotgun (WGS) entry which is preliminary data.</text>
</comment>
<evidence type="ECO:0000256" key="1">
    <source>
        <dbReference type="ARBA" id="ARBA00004418"/>
    </source>
</evidence>
<keyword evidence="6" id="KW-0574">Periplasm</keyword>